<accession>A0ABX6TZ27</accession>
<protein>
    <submittedName>
        <fullName evidence="1">Uncharacterized protein</fullName>
    </submittedName>
</protein>
<sequence length="70" mass="8631">MLFFRIFSWQKILNNHCFSKEYFKKYFENYILAKLFFNTQLSPLKIYKNHILSGEFSSTFLTSFERIYHA</sequence>
<proteinExistence type="predicted"/>
<keyword evidence="2" id="KW-1185">Reference proteome</keyword>
<gene>
    <name evidence="1" type="ORF">A0071_00050</name>
</gene>
<reference evidence="1 2" key="1">
    <citation type="submission" date="2020-10" db="EMBL/GenBank/DDBJ databases">
        <title>Campylobacter and Helicobacter PacBio genomes.</title>
        <authorList>
            <person name="Lane C."/>
        </authorList>
    </citation>
    <scope>NUCLEOTIDE SEQUENCE [LARGE SCALE GENOMIC DNA]</scope>
    <source>
        <strain evidence="1 2">2010D-8469</strain>
    </source>
</reference>
<name>A0ABX6TZ27_9BACT</name>
<evidence type="ECO:0000313" key="1">
    <source>
        <dbReference type="EMBL" id="QOR04385.1"/>
    </source>
</evidence>
<dbReference type="Proteomes" id="UP000594874">
    <property type="component" value="Chromosome"/>
</dbReference>
<dbReference type="RefSeq" id="WP_027306532.1">
    <property type="nucleotide sequence ID" value="NZ_CP063091.1"/>
</dbReference>
<evidence type="ECO:0000313" key="2">
    <source>
        <dbReference type="Proteomes" id="UP000594874"/>
    </source>
</evidence>
<organism evidence="1 2">
    <name type="scientific">Campylobacter cuniculorum</name>
    <dbReference type="NCBI Taxonomy" id="374106"/>
    <lineage>
        <taxon>Bacteria</taxon>
        <taxon>Pseudomonadati</taxon>
        <taxon>Campylobacterota</taxon>
        <taxon>Epsilonproteobacteria</taxon>
        <taxon>Campylobacterales</taxon>
        <taxon>Campylobacteraceae</taxon>
        <taxon>Campylobacter</taxon>
    </lineage>
</organism>
<dbReference type="EMBL" id="CP063091">
    <property type="protein sequence ID" value="QOR04385.1"/>
    <property type="molecule type" value="Genomic_DNA"/>
</dbReference>